<dbReference type="STRING" id="2880.D8LR37"/>
<dbReference type="OrthoDB" id="418349at2759"/>
<dbReference type="InterPro" id="IPR006224">
    <property type="entry name" value="PsdUridine_synth_RluA-like_CS"/>
</dbReference>
<accession>D8LR37</accession>
<dbReference type="InterPro" id="IPR020103">
    <property type="entry name" value="PsdUridine_synth_cat_dom_sf"/>
</dbReference>
<dbReference type="SUPFAM" id="SSF55120">
    <property type="entry name" value="Pseudouridine synthase"/>
    <property type="match status" value="1"/>
</dbReference>
<evidence type="ECO:0000313" key="17">
    <source>
        <dbReference type="Proteomes" id="UP000002630"/>
    </source>
</evidence>
<dbReference type="eggNOG" id="KOG1919">
    <property type="taxonomic scope" value="Eukaryota"/>
</dbReference>
<dbReference type="GO" id="GO:0160142">
    <property type="term" value="F:23S rRNA pseudouridine(746) synthase activity"/>
    <property type="evidence" value="ECO:0007669"/>
    <property type="project" value="UniProtKB-EC"/>
</dbReference>
<dbReference type="PANTHER" id="PTHR21600:SF91">
    <property type="entry name" value="DUAL-SPECIFICITY RNA PSEUDOURIDINE SYNTHASE RLUA"/>
    <property type="match status" value="1"/>
</dbReference>
<name>D8LR37_ECTSI</name>
<dbReference type="Pfam" id="PF00849">
    <property type="entry name" value="PseudoU_synth_2"/>
    <property type="match status" value="1"/>
</dbReference>
<dbReference type="InterPro" id="IPR006145">
    <property type="entry name" value="PsdUridine_synth_RsuA/RluA"/>
</dbReference>
<comment type="catalytic activity">
    <reaction evidence="4">
        <text>uridine(32) in tRNA = pseudouridine(32) in tRNA</text>
        <dbReference type="Rhea" id="RHEA:42544"/>
        <dbReference type="Rhea" id="RHEA-COMP:10107"/>
        <dbReference type="Rhea" id="RHEA-COMP:10108"/>
        <dbReference type="ChEBI" id="CHEBI:65314"/>
        <dbReference type="ChEBI" id="CHEBI:65315"/>
        <dbReference type="EC" id="5.4.99.28"/>
    </reaction>
</comment>
<dbReference type="EMBL" id="FN648841">
    <property type="protein sequence ID" value="CBN77710.1"/>
    <property type="molecule type" value="Genomic_DNA"/>
</dbReference>
<evidence type="ECO:0000256" key="3">
    <source>
        <dbReference type="ARBA" id="ARBA00023235"/>
    </source>
</evidence>
<gene>
    <name evidence="16" type="ORF">Esi_0062_0046</name>
</gene>
<dbReference type="CDD" id="cd02869">
    <property type="entry name" value="PseudoU_synth_RluA_like"/>
    <property type="match status" value="1"/>
</dbReference>
<dbReference type="Proteomes" id="UP000002630">
    <property type="component" value="Linkage Group LG16"/>
</dbReference>
<evidence type="ECO:0000313" key="16">
    <source>
        <dbReference type="EMBL" id="CBN77710.1"/>
    </source>
</evidence>
<evidence type="ECO:0000259" key="15">
    <source>
        <dbReference type="Pfam" id="PF00849"/>
    </source>
</evidence>
<evidence type="ECO:0000256" key="5">
    <source>
        <dbReference type="ARBA" id="ARBA00036916"/>
    </source>
</evidence>
<dbReference type="GO" id="GO:0000455">
    <property type="term" value="P:enzyme-directed rRNA pseudouridine synthesis"/>
    <property type="evidence" value="ECO:0007669"/>
    <property type="project" value="TreeGrafter"/>
</dbReference>
<dbReference type="GO" id="GO:0008033">
    <property type="term" value="P:tRNA processing"/>
    <property type="evidence" value="ECO:0007669"/>
    <property type="project" value="UniProtKB-KW"/>
</dbReference>
<dbReference type="EMBL" id="FN649741">
    <property type="protein sequence ID" value="CBN77710.1"/>
    <property type="molecule type" value="Genomic_DNA"/>
</dbReference>
<feature type="domain" description="Pseudouridine synthase RsuA/RluA-like" evidence="15">
    <location>
        <begin position="59"/>
        <end position="207"/>
    </location>
</feature>
<proteinExistence type="predicted"/>
<dbReference type="OMA" id="KRVDKRY"/>
<protein>
    <recommendedName>
        <fullName evidence="9">Dual-specificity RNA pseudouridine synthase RluA</fullName>
        <ecNumber evidence="7">5.4.99.28</ecNumber>
        <ecNumber evidence="8">5.4.99.29</ecNumber>
    </recommendedName>
    <alternativeName>
        <fullName evidence="10">23S rRNA pseudouridine(746) synthase</fullName>
    </alternativeName>
    <alternativeName>
        <fullName evidence="13">Ribosomal large subunit pseudouridine synthase A</fullName>
    </alternativeName>
    <alternativeName>
        <fullName evidence="12">rRNA pseudouridylate synthase A</fullName>
    </alternativeName>
    <alternativeName>
        <fullName evidence="14">rRNA-uridine isomerase A</fullName>
    </alternativeName>
    <alternativeName>
        <fullName evidence="11">tRNA pseudouridine(32) synthase</fullName>
    </alternativeName>
</protein>
<evidence type="ECO:0000256" key="2">
    <source>
        <dbReference type="ARBA" id="ARBA00022694"/>
    </source>
</evidence>
<dbReference type="EC" id="5.4.99.29" evidence="8"/>
<dbReference type="GO" id="GO:0003723">
    <property type="term" value="F:RNA binding"/>
    <property type="evidence" value="ECO:0007669"/>
    <property type="project" value="InterPro"/>
</dbReference>
<evidence type="ECO:0000256" key="7">
    <source>
        <dbReference type="ARBA" id="ARBA00038944"/>
    </source>
</evidence>
<evidence type="ECO:0000256" key="8">
    <source>
        <dbReference type="ARBA" id="ARBA00038945"/>
    </source>
</evidence>
<keyword evidence="17" id="KW-1185">Reference proteome</keyword>
<dbReference type="Gene3D" id="3.30.2350.10">
    <property type="entry name" value="Pseudouridine synthase"/>
    <property type="match status" value="1"/>
</dbReference>
<keyword evidence="1" id="KW-0698">rRNA processing</keyword>
<dbReference type="InParanoid" id="D8LR37"/>
<comment type="function">
    <text evidence="6">Dual specificity enzyme that catalyzes the synthesis of pseudouridine from uracil-746 in 23S ribosomal RNA and from uracil-32 in the anticodon stem and loop of transfer RNAs.</text>
</comment>
<dbReference type="GO" id="GO:0160151">
    <property type="term" value="F:tRNA pseudouridine(32) synthase activity"/>
    <property type="evidence" value="ECO:0007669"/>
    <property type="project" value="UniProtKB-EC"/>
</dbReference>
<dbReference type="PROSITE" id="PS01129">
    <property type="entry name" value="PSI_RLU"/>
    <property type="match status" value="1"/>
</dbReference>
<evidence type="ECO:0000256" key="4">
    <source>
        <dbReference type="ARBA" id="ARBA00036184"/>
    </source>
</evidence>
<dbReference type="InterPro" id="IPR050188">
    <property type="entry name" value="RluA_PseudoU_synthase"/>
</dbReference>
<evidence type="ECO:0000256" key="1">
    <source>
        <dbReference type="ARBA" id="ARBA00022552"/>
    </source>
</evidence>
<keyword evidence="2" id="KW-0819">tRNA processing</keyword>
<evidence type="ECO:0000256" key="6">
    <source>
        <dbReference type="ARBA" id="ARBA00037305"/>
    </source>
</evidence>
<evidence type="ECO:0000256" key="11">
    <source>
        <dbReference type="ARBA" id="ARBA00042372"/>
    </source>
</evidence>
<evidence type="ECO:0000256" key="10">
    <source>
        <dbReference type="ARBA" id="ARBA00041266"/>
    </source>
</evidence>
<comment type="catalytic activity">
    <reaction evidence="5">
        <text>uridine(746) in 23S rRNA = pseudouridine(746) in 23S rRNA</text>
        <dbReference type="Rhea" id="RHEA:42548"/>
        <dbReference type="Rhea" id="RHEA-COMP:10109"/>
        <dbReference type="Rhea" id="RHEA-COMP:10110"/>
        <dbReference type="ChEBI" id="CHEBI:65314"/>
        <dbReference type="ChEBI" id="CHEBI:65315"/>
        <dbReference type="EC" id="5.4.99.29"/>
    </reaction>
</comment>
<dbReference type="EC" id="5.4.99.28" evidence="7"/>
<evidence type="ECO:0000256" key="14">
    <source>
        <dbReference type="ARBA" id="ARBA00043143"/>
    </source>
</evidence>
<dbReference type="AlphaFoldDB" id="D8LR37"/>
<keyword evidence="3" id="KW-0413">Isomerase</keyword>
<evidence type="ECO:0000256" key="9">
    <source>
        <dbReference type="ARBA" id="ARBA00039988"/>
    </source>
</evidence>
<organism evidence="16 17">
    <name type="scientific">Ectocarpus siliculosus</name>
    <name type="common">Brown alga</name>
    <name type="synonym">Conferva siliculosa</name>
    <dbReference type="NCBI Taxonomy" id="2880"/>
    <lineage>
        <taxon>Eukaryota</taxon>
        <taxon>Sar</taxon>
        <taxon>Stramenopiles</taxon>
        <taxon>Ochrophyta</taxon>
        <taxon>PX clade</taxon>
        <taxon>Phaeophyceae</taxon>
        <taxon>Ectocarpales</taxon>
        <taxon>Ectocarpaceae</taxon>
        <taxon>Ectocarpus</taxon>
    </lineage>
</organism>
<reference evidence="16 17" key="1">
    <citation type="journal article" date="2010" name="Nature">
        <title>The Ectocarpus genome and the independent evolution of multicellularity in brown algae.</title>
        <authorList>
            <person name="Cock J.M."/>
            <person name="Sterck L."/>
            <person name="Rouze P."/>
            <person name="Scornet D."/>
            <person name="Allen A.E."/>
            <person name="Amoutzias G."/>
            <person name="Anthouard V."/>
            <person name="Artiguenave F."/>
            <person name="Aury J.M."/>
            <person name="Badger J.H."/>
            <person name="Beszteri B."/>
            <person name="Billiau K."/>
            <person name="Bonnet E."/>
            <person name="Bothwell J.H."/>
            <person name="Bowler C."/>
            <person name="Boyen C."/>
            <person name="Brownlee C."/>
            <person name="Carrano C.J."/>
            <person name="Charrier B."/>
            <person name="Cho G.Y."/>
            <person name="Coelho S.M."/>
            <person name="Collen J."/>
            <person name="Corre E."/>
            <person name="Da Silva C."/>
            <person name="Delage L."/>
            <person name="Delaroque N."/>
            <person name="Dittami S.M."/>
            <person name="Doulbeau S."/>
            <person name="Elias M."/>
            <person name="Farnham G."/>
            <person name="Gachon C.M."/>
            <person name="Gschloessl B."/>
            <person name="Heesch S."/>
            <person name="Jabbari K."/>
            <person name="Jubin C."/>
            <person name="Kawai H."/>
            <person name="Kimura K."/>
            <person name="Kloareg B."/>
            <person name="Kupper F.C."/>
            <person name="Lang D."/>
            <person name="Le Bail A."/>
            <person name="Leblanc C."/>
            <person name="Lerouge P."/>
            <person name="Lohr M."/>
            <person name="Lopez P.J."/>
            <person name="Martens C."/>
            <person name="Maumus F."/>
            <person name="Michel G."/>
            <person name="Miranda-Saavedra D."/>
            <person name="Morales J."/>
            <person name="Moreau H."/>
            <person name="Motomura T."/>
            <person name="Nagasato C."/>
            <person name="Napoli C.A."/>
            <person name="Nelson D.R."/>
            <person name="Nyvall-Collen P."/>
            <person name="Peters A.F."/>
            <person name="Pommier C."/>
            <person name="Potin P."/>
            <person name="Poulain J."/>
            <person name="Quesneville H."/>
            <person name="Read B."/>
            <person name="Rensing S.A."/>
            <person name="Ritter A."/>
            <person name="Rousvoal S."/>
            <person name="Samanta M."/>
            <person name="Samson G."/>
            <person name="Schroeder D.C."/>
            <person name="Segurens B."/>
            <person name="Strittmatter M."/>
            <person name="Tonon T."/>
            <person name="Tregear J.W."/>
            <person name="Valentin K."/>
            <person name="von Dassow P."/>
            <person name="Yamagishi T."/>
            <person name="Van de Peer Y."/>
            <person name="Wincker P."/>
        </authorList>
    </citation>
    <scope>NUCLEOTIDE SEQUENCE [LARGE SCALE GENOMIC DNA]</scope>
    <source>
        <strain evidence="17">Ec32 / CCAP1310/4</strain>
    </source>
</reference>
<evidence type="ECO:0000256" key="13">
    <source>
        <dbReference type="ARBA" id="ARBA00042883"/>
    </source>
</evidence>
<sequence>MASTGQVRPGTSASLGAAVVGEAGGKGKGVAAEEMWLNGPFNAPVPPGPLEILFVDEEIVVCNKPSDLLCVPGRIEKDSLATRAALELGHYRVDRMIVHRLDMATSGCVIMARTDAALKDLNRQFRERQVRKRYVAIVHGVLWADEGEVDLPLCRNRGCPPLHMVNFEHGKPSLTKWRVLDRAADRTRVELIPVSGRSHQLRLHMNAIGHPILGDHFYGTTDSLALAGRCLLHAHTLCLRHPKTGERTMFTAPCEF</sequence>
<evidence type="ECO:0000256" key="12">
    <source>
        <dbReference type="ARBA" id="ARBA00042844"/>
    </source>
</evidence>
<dbReference type="PANTHER" id="PTHR21600">
    <property type="entry name" value="MITOCHONDRIAL RNA PSEUDOURIDINE SYNTHASE"/>
    <property type="match status" value="1"/>
</dbReference>